<evidence type="ECO:0000313" key="7">
    <source>
        <dbReference type="EMBL" id="EUJ38025.1"/>
    </source>
</evidence>
<dbReference type="PANTHER" id="PTHR43229">
    <property type="entry name" value="NODULATION PROTEIN J"/>
    <property type="match status" value="1"/>
</dbReference>
<feature type="transmembrane region" description="Helical" evidence="5">
    <location>
        <begin position="259"/>
        <end position="278"/>
    </location>
</feature>
<evidence type="ECO:0000259" key="6">
    <source>
        <dbReference type="PROSITE" id="PS51012"/>
    </source>
</evidence>
<comment type="caution">
    <text evidence="7">The sequence shown here is derived from an EMBL/GenBank/DDBJ whole genome shotgun (WGS) entry which is preliminary data.</text>
</comment>
<dbReference type="AlphaFoldDB" id="W7CMX4"/>
<protein>
    <submittedName>
        <fullName evidence="7">ABC-type multidrug transport system, permease component</fullName>
    </submittedName>
</protein>
<dbReference type="PROSITE" id="PS51012">
    <property type="entry name" value="ABC_TM2"/>
    <property type="match status" value="1"/>
</dbReference>
<sequence length="285" mass="31360">MANPLIRRNLLLFFRDRSALFFAMLGVFVVLLLYVIFLRETMRVNWATVPAAGELLDCWILAGMLAITGVSTTLSAYEQMINDRATGIIKDFSVSPLKQRWVLLSYISTAVVIGFLCTVFVLVLGLAYLSFVNGFSITMLLVMQLLGLSLLSVLSGASLNLVIVNSVRSYNVFNSIATMVGTLSGFIAGVYVPLGSLPTVAQTVIKCFPTSYVAALYRRVLMTDEVNNSFINETVAQRNDFEIQMGIGYELGRFPTTTWLELSVVVGAIVVCFGVALMKQQAEKR</sequence>
<keyword evidence="3 5" id="KW-1133">Transmembrane helix</keyword>
<dbReference type="InterPro" id="IPR051784">
    <property type="entry name" value="Nod_factor_ABC_transporter"/>
</dbReference>
<evidence type="ECO:0000256" key="3">
    <source>
        <dbReference type="ARBA" id="ARBA00022989"/>
    </source>
</evidence>
<organism evidence="7 8">
    <name type="scientific">Brochothrix campestris FSL F6-1037</name>
    <dbReference type="NCBI Taxonomy" id="1265861"/>
    <lineage>
        <taxon>Bacteria</taxon>
        <taxon>Bacillati</taxon>
        <taxon>Bacillota</taxon>
        <taxon>Bacilli</taxon>
        <taxon>Bacillales</taxon>
        <taxon>Listeriaceae</taxon>
        <taxon>Brochothrix</taxon>
    </lineage>
</organism>
<evidence type="ECO:0000256" key="5">
    <source>
        <dbReference type="SAM" id="Phobius"/>
    </source>
</evidence>
<dbReference type="Proteomes" id="UP000019243">
    <property type="component" value="Unassembled WGS sequence"/>
</dbReference>
<dbReference type="Pfam" id="PF12698">
    <property type="entry name" value="ABC2_membrane_3"/>
    <property type="match status" value="1"/>
</dbReference>
<feature type="transmembrane region" description="Helical" evidence="5">
    <location>
        <begin position="101"/>
        <end position="129"/>
    </location>
</feature>
<comment type="subcellular location">
    <subcellularLocation>
        <location evidence="1">Membrane</location>
        <topology evidence="1">Multi-pass membrane protein</topology>
    </subcellularLocation>
</comment>
<dbReference type="STRING" id="1265861.BCAMP_09210"/>
<dbReference type="InterPro" id="IPR013525">
    <property type="entry name" value="ABC2_TM"/>
</dbReference>
<dbReference type="PANTHER" id="PTHR43229:SF2">
    <property type="entry name" value="NODULATION PROTEIN J"/>
    <property type="match status" value="1"/>
</dbReference>
<evidence type="ECO:0000313" key="8">
    <source>
        <dbReference type="Proteomes" id="UP000019243"/>
    </source>
</evidence>
<keyword evidence="4 5" id="KW-0472">Membrane</keyword>
<dbReference type="GO" id="GO:0043190">
    <property type="term" value="C:ATP-binding cassette (ABC) transporter complex"/>
    <property type="evidence" value="ECO:0007669"/>
    <property type="project" value="InterPro"/>
</dbReference>
<keyword evidence="2 5" id="KW-0812">Transmembrane</keyword>
<accession>W7CMX4</accession>
<keyword evidence="8" id="KW-1185">Reference proteome</keyword>
<feature type="transmembrane region" description="Helical" evidence="5">
    <location>
        <begin position="176"/>
        <end position="194"/>
    </location>
</feature>
<evidence type="ECO:0000256" key="4">
    <source>
        <dbReference type="ARBA" id="ARBA00023136"/>
    </source>
</evidence>
<dbReference type="GO" id="GO:0140359">
    <property type="term" value="F:ABC-type transporter activity"/>
    <property type="evidence" value="ECO:0007669"/>
    <property type="project" value="InterPro"/>
</dbReference>
<evidence type="ECO:0000256" key="2">
    <source>
        <dbReference type="ARBA" id="ARBA00022692"/>
    </source>
</evidence>
<name>W7CMX4_9LIST</name>
<feature type="transmembrane region" description="Helical" evidence="5">
    <location>
        <begin position="20"/>
        <end position="39"/>
    </location>
</feature>
<dbReference type="PIRSF" id="PIRSF006648">
    <property type="entry name" value="DrrB"/>
    <property type="match status" value="1"/>
</dbReference>
<proteinExistence type="predicted"/>
<reference evidence="7 8" key="1">
    <citation type="submission" date="2012-12" db="EMBL/GenBank/DDBJ databases">
        <title>Novel taxa of Listeriaceae from agricultural environments in the United States.</title>
        <authorList>
            <person name="den Bakker H.C."/>
            <person name="Allred A."/>
            <person name="Warchocki S."/>
            <person name="Wright E.M."/>
            <person name="Burrell A."/>
            <person name="Nightingale K.K."/>
            <person name="Kephart D."/>
            <person name="Wiedmann M."/>
        </authorList>
    </citation>
    <scope>NUCLEOTIDE SEQUENCE [LARGE SCALE GENOMIC DNA]</scope>
    <source>
        <strain evidence="7 8">FSL F6-1037</strain>
    </source>
</reference>
<feature type="domain" description="ABC transmembrane type-2" evidence="6">
    <location>
        <begin position="18"/>
        <end position="281"/>
    </location>
</feature>
<feature type="transmembrane region" description="Helical" evidence="5">
    <location>
        <begin position="141"/>
        <end position="164"/>
    </location>
</feature>
<gene>
    <name evidence="7" type="ORF">BCAMP_09210</name>
</gene>
<dbReference type="InterPro" id="IPR047817">
    <property type="entry name" value="ABC2_TM_bact-type"/>
</dbReference>
<feature type="transmembrane region" description="Helical" evidence="5">
    <location>
        <begin position="59"/>
        <end position="80"/>
    </location>
</feature>
<dbReference type="InterPro" id="IPR000412">
    <property type="entry name" value="ABC_2_transport"/>
</dbReference>
<evidence type="ECO:0000256" key="1">
    <source>
        <dbReference type="ARBA" id="ARBA00004141"/>
    </source>
</evidence>
<dbReference type="EMBL" id="AODH01000038">
    <property type="protein sequence ID" value="EUJ38025.1"/>
    <property type="molecule type" value="Genomic_DNA"/>
</dbReference>